<dbReference type="RefSeq" id="WP_261515214.1">
    <property type="nucleotide sequence ID" value="NZ_JAODNV010000008.1"/>
</dbReference>
<dbReference type="CDD" id="cd00144">
    <property type="entry name" value="MPP_PPP_family"/>
    <property type="match status" value="1"/>
</dbReference>
<dbReference type="EMBL" id="JAODNV010000008">
    <property type="protein sequence ID" value="MCT8990223.1"/>
    <property type="molecule type" value="Genomic_DNA"/>
</dbReference>
<dbReference type="PANTHER" id="PTHR42850">
    <property type="entry name" value="METALLOPHOSPHOESTERASE"/>
    <property type="match status" value="1"/>
</dbReference>
<evidence type="ECO:0000313" key="3">
    <source>
        <dbReference type="Proteomes" id="UP001149009"/>
    </source>
</evidence>
<gene>
    <name evidence="2" type="ORF">NYR54_07930</name>
</gene>
<dbReference type="PANTHER" id="PTHR42850:SF4">
    <property type="entry name" value="ZINC-DEPENDENT ENDOPOLYPHOSPHATASE"/>
    <property type="match status" value="1"/>
</dbReference>
<proteinExistence type="predicted"/>
<evidence type="ECO:0000259" key="1">
    <source>
        <dbReference type="Pfam" id="PF00149"/>
    </source>
</evidence>
<name>A0A9X2X7R7_9HYPH</name>
<dbReference type="Pfam" id="PF00149">
    <property type="entry name" value="Metallophos"/>
    <property type="match status" value="1"/>
</dbReference>
<comment type="caution">
    <text evidence="2">The sequence shown here is derived from an EMBL/GenBank/DDBJ whole genome shotgun (WGS) entry which is preliminary data.</text>
</comment>
<accession>A0A9X2X7R7</accession>
<dbReference type="GO" id="GO:0005737">
    <property type="term" value="C:cytoplasm"/>
    <property type="evidence" value="ECO:0007669"/>
    <property type="project" value="TreeGrafter"/>
</dbReference>
<dbReference type="AlphaFoldDB" id="A0A9X2X7R7"/>
<reference evidence="2" key="1">
    <citation type="submission" date="2022-08" db="EMBL/GenBank/DDBJ databases">
        <title>Chelativorans sichuanense sp. nov., a paraffin oil-degrading bacterium isolated from a mixture of oil-based drill cuttings and paddy soil.</title>
        <authorList>
            <person name="Yu J."/>
            <person name="Liu H."/>
            <person name="Chen Q."/>
        </authorList>
    </citation>
    <scope>NUCLEOTIDE SEQUENCE</scope>
    <source>
        <strain evidence="2">SCAU 2101</strain>
    </source>
</reference>
<dbReference type="GO" id="GO:0008803">
    <property type="term" value="F:bis(5'-nucleosyl)-tetraphosphatase (symmetrical) activity"/>
    <property type="evidence" value="ECO:0007669"/>
    <property type="project" value="TreeGrafter"/>
</dbReference>
<evidence type="ECO:0000313" key="2">
    <source>
        <dbReference type="EMBL" id="MCT8990223.1"/>
    </source>
</evidence>
<dbReference type="InterPro" id="IPR004843">
    <property type="entry name" value="Calcineurin-like_PHP"/>
</dbReference>
<dbReference type="SUPFAM" id="SSF56300">
    <property type="entry name" value="Metallo-dependent phosphatases"/>
    <property type="match status" value="1"/>
</dbReference>
<sequence length="259" mass="29216">MGRVRCISSWSMAGEAGIHFDDASAPPGMRIYAVGDIHGRFDLLSEMHRQIMEEIGRDRPGDWRLIFLGDYVDRGPDTRRVLDLLSHATQADPRVIAIAGNHDLGMLDFLSQPRADSLFANNGGEATARSYGVALRFYPEEALLQGWDELRRSIPEEHLTFLRGLRPSVCFGDLFFCHAGIRPGVPLEEQENTDLIWIRERFLHHAGLHPKLIVHGHTPHDRPEILPNRVNLDTGAFHTGRLTAMMFEGRTKRLLEAAL</sequence>
<keyword evidence="3" id="KW-1185">Reference proteome</keyword>
<organism evidence="2 3">
    <name type="scientific">Chelativorans petroleitrophicus</name>
    <dbReference type="NCBI Taxonomy" id="2975484"/>
    <lineage>
        <taxon>Bacteria</taxon>
        <taxon>Pseudomonadati</taxon>
        <taxon>Pseudomonadota</taxon>
        <taxon>Alphaproteobacteria</taxon>
        <taxon>Hyphomicrobiales</taxon>
        <taxon>Phyllobacteriaceae</taxon>
        <taxon>Chelativorans</taxon>
    </lineage>
</organism>
<protein>
    <submittedName>
        <fullName evidence="2">Serine/threonine protein phosphatase</fullName>
    </submittedName>
</protein>
<dbReference type="GO" id="GO:0110154">
    <property type="term" value="P:RNA decapping"/>
    <property type="evidence" value="ECO:0007669"/>
    <property type="project" value="TreeGrafter"/>
</dbReference>
<dbReference type="InterPro" id="IPR029052">
    <property type="entry name" value="Metallo-depent_PP-like"/>
</dbReference>
<dbReference type="InterPro" id="IPR050126">
    <property type="entry name" value="Ap4A_hydrolase"/>
</dbReference>
<feature type="domain" description="Calcineurin-like phosphoesterase" evidence="1">
    <location>
        <begin position="29"/>
        <end position="221"/>
    </location>
</feature>
<dbReference type="Proteomes" id="UP001149009">
    <property type="component" value="Unassembled WGS sequence"/>
</dbReference>
<dbReference type="GO" id="GO:0016791">
    <property type="term" value="F:phosphatase activity"/>
    <property type="evidence" value="ECO:0007669"/>
    <property type="project" value="TreeGrafter"/>
</dbReference>
<dbReference type="Gene3D" id="3.60.21.10">
    <property type="match status" value="1"/>
</dbReference>